<organism evidence="1 2">
    <name type="scientific">Micrococcus lylae</name>
    <dbReference type="NCBI Taxonomy" id="1273"/>
    <lineage>
        <taxon>Bacteria</taxon>
        <taxon>Bacillati</taxon>
        <taxon>Actinomycetota</taxon>
        <taxon>Actinomycetes</taxon>
        <taxon>Micrococcales</taxon>
        <taxon>Micrococcaceae</taxon>
        <taxon>Micrococcus</taxon>
    </lineage>
</organism>
<proteinExistence type="predicted"/>
<name>A0A1R4IBH4_9MICC</name>
<evidence type="ECO:0000313" key="2">
    <source>
        <dbReference type="Proteomes" id="UP000196230"/>
    </source>
</evidence>
<dbReference type="Proteomes" id="UP000196230">
    <property type="component" value="Unassembled WGS sequence"/>
</dbReference>
<dbReference type="EMBL" id="FUKP01000008">
    <property type="protein sequence ID" value="SJN17140.1"/>
    <property type="molecule type" value="Genomic_DNA"/>
</dbReference>
<dbReference type="AlphaFoldDB" id="A0A1R4IBH4"/>
<accession>A0A1R4IBH4</accession>
<dbReference type="RefSeq" id="WP_281251956.1">
    <property type="nucleotide sequence ID" value="NZ_FUKP01000008.1"/>
</dbReference>
<reference evidence="1 2" key="1">
    <citation type="submission" date="2017-02" db="EMBL/GenBank/DDBJ databases">
        <authorList>
            <person name="Peterson S.W."/>
        </authorList>
    </citation>
    <scope>NUCLEOTIDE SEQUENCE [LARGE SCALE GENOMIC DNA]</scope>
    <source>
        <strain evidence="1 2">2B3F</strain>
    </source>
</reference>
<evidence type="ECO:0000313" key="1">
    <source>
        <dbReference type="EMBL" id="SJN17140.1"/>
    </source>
</evidence>
<gene>
    <name evidence="1" type="ORF">FM125_01325</name>
</gene>
<sequence length="41" mass="4443">MRDISPVGLLLDVDGPVPSGDLPDVAAGESLLRWVERDLLR</sequence>
<protein>
    <submittedName>
        <fullName evidence="1">Uncharacterized protein</fullName>
    </submittedName>
</protein>